<dbReference type="PANTHER" id="PTHR39186:SF1">
    <property type="entry name" value="DUF2071 DOMAIN-CONTAINING PROTEIN"/>
    <property type="match status" value="1"/>
</dbReference>
<evidence type="ECO:0000313" key="2">
    <source>
        <dbReference type="Proteomes" id="UP000027931"/>
    </source>
</evidence>
<dbReference type="RefSeq" id="WP_052035943.1">
    <property type="nucleotide sequence ID" value="NZ_JMIR01000003.1"/>
</dbReference>
<dbReference type="PANTHER" id="PTHR39186">
    <property type="entry name" value="DUF2071 FAMILY PROTEIN"/>
    <property type="match status" value="1"/>
</dbReference>
<evidence type="ECO:0008006" key="3">
    <source>
        <dbReference type="Google" id="ProtNLM"/>
    </source>
</evidence>
<reference evidence="1 2" key="1">
    <citation type="journal article" date="2013" name="Int. J. Syst. Evol. Microbiol.">
        <title>Tumebacillus flagellatus sp. nov., an alpha-amylase/pullulanase-producing bacterium isolated from cassava wastewater.</title>
        <authorList>
            <person name="Wang Q."/>
            <person name="Xie N."/>
            <person name="Qin Y."/>
            <person name="Shen N."/>
            <person name="Zhu J."/>
            <person name="Mi H."/>
            <person name="Huang R."/>
        </authorList>
    </citation>
    <scope>NUCLEOTIDE SEQUENCE [LARGE SCALE GENOMIC DNA]</scope>
    <source>
        <strain evidence="1 2">GST4</strain>
    </source>
</reference>
<sequence length="250" mass="28469">MSHQVDREFNGTFTETDAAEQKSWMMLQDWADLCFLHYAFDPDMLRPHLPAGMELDVFDGRAYVSIVPFYMKRIRLRLEPDFLSMHFGELNLRTYVTVNGRPGVYFWSIDADSWLGSVMAKLIYHLPYHDADIALVENDGVFEFNSVRGGAGPVANFSCRYRPTSEVFEAESGSLEAFLTQRFSLFSTDAEGNLYRGDIEHGTWPLQHAEATVETNLLFEAAGLPQPLEGPKAYYVKDIVTHCFALEKVK</sequence>
<dbReference type="Pfam" id="PF09844">
    <property type="entry name" value="DUF2071"/>
    <property type="match status" value="1"/>
</dbReference>
<accession>A0A074MFZ8</accession>
<dbReference type="STRING" id="1157490.EL26_03645"/>
<dbReference type="AlphaFoldDB" id="A0A074MFZ8"/>
<gene>
    <name evidence="1" type="ORF">EL26_03645</name>
</gene>
<dbReference type="Proteomes" id="UP000027931">
    <property type="component" value="Unassembled WGS sequence"/>
</dbReference>
<protein>
    <recommendedName>
        <fullName evidence="3">DUF2071 domain-containing protein</fullName>
    </recommendedName>
</protein>
<dbReference type="EMBL" id="JMIR01000003">
    <property type="protein sequence ID" value="KEO84622.1"/>
    <property type="molecule type" value="Genomic_DNA"/>
</dbReference>
<dbReference type="InterPro" id="IPR023375">
    <property type="entry name" value="ADC_dom_sf"/>
</dbReference>
<name>A0A074MFZ8_9BACL</name>
<comment type="caution">
    <text evidence="1">The sequence shown here is derived from an EMBL/GenBank/DDBJ whole genome shotgun (WGS) entry which is preliminary data.</text>
</comment>
<dbReference type="Gene3D" id="2.40.400.10">
    <property type="entry name" value="Acetoacetate decarboxylase-like"/>
    <property type="match status" value="1"/>
</dbReference>
<dbReference type="OrthoDB" id="150993at2"/>
<evidence type="ECO:0000313" key="1">
    <source>
        <dbReference type="EMBL" id="KEO84622.1"/>
    </source>
</evidence>
<organism evidence="1 2">
    <name type="scientific">Tumebacillus flagellatus</name>
    <dbReference type="NCBI Taxonomy" id="1157490"/>
    <lineage>
        <taxon>Bacteria</taxon>
        <taxon>Bacillati</taxon>
        <taxon>Bacillota</taxon>
        <taxon>Bacilli</taxon>
        <taxon>Bacillales</taxon>
        <taxon>Alicyclobacillaceae</taxon>
        <taxon>Tumebacillus</taxon>
    </lineage>
</organism>
<dbReference type="InterPro" id="IPR018644">
    <property type="entry name" value="DUF2071"/>
</dbReference>
<proteinExistence type="predicted"/>
<keyword evidence="2" id="KW-1185">Reference proteome</keyword>
<dbReference type="SUPFAM" id="SSF160104">
    <property type="entry name" value="Acetoacetate decarboxylase-like"/>
    <property type="match status" value="1"/>
</dbReference>
<dbReference type="eggNOG" id="COG3361">
    <property type="taxonomic scope" value="Bacteria"/>
</dbReference>